<dbReference type="EMBL" id="KN847897">
    <property type="protein sequence ID" value="KIR42985.1"/>
    <property type="molecule type" value="Genomic_DNA"/>
</dbReference>
<dbReference type="Proteomes" id="UP000053392">
    <property type="component" value="Unassembled WGS sequence"/>
</dbReference>
<evidence type="ECO:0000313" key="2">
    <source>
        <dbReference type="EMBL" id="KIR42985.1"/>
    </source>
</evidence>
<evidence type="ECO:0000313" key="3">
    <source>
        <dbReference type="Proteomes" id="UP000053392"/>
    </source>
</evidence>
<proteinExistence type="predicted"/>
<feature type="compositionally biased region" description="Polar residues" evidence="1">
    <location>
        <begin position="91"/>
        <end position="102"/>
    </location>
</feature>
<name>A0A0D0VDN3_9TREE</name>
<organism evidence="2 3">
    <name type="scientific">Cryptococcus deuterogattii Ram5</name>
    <dbReference type="NCBI Taxonomy" id="1296110"/>
    <lineage>
        <taxon>Eukaryota</taxon>
        <taxon>Fungi</taxon>
        <taxon>Dikarya</taxon>
        <taxon>Basidiomycota</taxon>
        <taxon>Agaricomycotina</taxon>
        <taxon>Tremellomycetes</taxon>
        <taxon>Tremellales</taxon>
        <taxon>Cryptococcaceae</taxon>
        <taxon>Cryptococcus</taxon>
        <taxon>Cryptococcus gattii species complex</taxon>
    </lineage>
</organism>
<dbReference type="HOGENOM" id="CLU_2073031_0_0_1"/>
<keyword evidence="3" id="KW-1185">Reference proteome</keyword>
<gene>
    <name evidence="2" type="ORF">I313_01192</name>
</gene>
<accession>A0A0D0VDN3</accession>
<reference evidence="2 3" key="1">
    <citation type="submission" date="2015-01" db="EMBL/GenBank/DDBJ databases">
        <title>The Genome Sequence of Cryptococcus gattii Ram5.</title>
        <authorList>
            <consortium name="The Broad Institute Genomics Platform"/>
            <person name="Cuomo C."/>
            <person name="Litvintseva A."/>
            <person name="Chen Y."/>
            <person name="Heitman J."/>
            <person name="Sun S."/>
            <person name="Springer D."/>
            <person name="Dromer F."/>
            <person name="Young S."/>
            <person name="Zeng Q."/>
            <person name="Gargeya S."/>
            <person name="Abouelleil A."/>
            <person name="Alvarado L."/>
            <person name="Chapman S.B."/>
            <person name="Gainer-Dewar J."/>
            <person name="Goldberg J."/>
            <person name="Griggs A."/>
            <person name="Gujja S."/>
            <person name="Hansen M."/>
            <person name="Howarth C."/>
            <person name="Imamovic A."/>
            <person name="Larimer J."/>
            <person name="Murphy C."/>
            <person name="Naylor J."/>
            <person name="Pearson M."/>
            <person name="Priest M."/>
            <person name="Roberts A."/>
            <person name="Saif S."/>
            <person name="Shea T."/>
            <person name="Sykes S."/>
            <person name="Wortman J."/>
            <person name="Nusbaum C."/>
            <person name="Birren B."/>
        </authorList>
    </citation>
    <scope>NUCLEOTIDE SEQUENCE [LARGE SCALE GENOMIC DNA]</scope>
    <source>
        <strain evidence="2 3">Ram5</strain>
    </source>
</reference>
<feature type="region of interest" description="Disordered" evidence="1">
    <location>
        <begin position="91"/>
        <end position="118"/>
    </location>
</feature>
<protein>
    <submittedName>
        <fullName evidence="2">Uncharacterized protein</fullName>
    </submittedName>
</protein>
<sequence>MPEGRRKQEQATGMGASFAPTKNDSFGNHFVTHTVTLPVAVVSLQQLDDANRGTVSTGVPDTHAANAIAKGPVDEQVAPLSVLITSERNCCTCSPRDSSSRISPKELEGGGPHSKLLM</sequence>
<evidence type="ECO:0000256" key="1">
    <source>
        <dbReference type="SAM" id="MobiDB-lite"/>
    </source>
</evidence>
<dbReference type="AlphaFoldDB" id="A0A0D0VDN3"/>
<feature type="region of interest" description="Disordered" evidence="1">
    <location>
        <begin position="1"/>
        <end position="23"/>
    </location>
</feature>